<evidence type="ECO:0000259" key="7">
    <source>
        <dbReference type="Pfam" id="PF04376"/>
    </source>
</evidence>
<dbReference type="GO" id="GO:0004057">
    <property type="term" value="F:arginyl-tRNA--protein transferase activity"/>
    <property type="evidence" value="ECO:0007669"/>
    <property type="project" value="UniProtKB-EC"/>
</dbReference>
<reference evidence="10" key="1">
    <citation type="submission" date="2022-11" db="UniProtKB">
        <authorList>
            <consortium name="WormBaseParasite"/>
        </authorList>
    </citation>
    <scope>IDENTIFICATION</scope>
</reference>
<evidence type="ECO:0000313" key="10">
    <source>
        <dbReference type="WBParaSite" id="Gr19_v10_g13602.t2"/>
    </source>
</evidence>
<feature type="region of interest" description="Disordered" evidence="6">
    <location>
        <begin position="51"/>
        <end position="75"/>
    </location>
</feature>
<proteinExistence type="inferred from homology"/>
<keyword evidence="9" id="KW-1185">Reference proteome</keyword>
<comment type="similarity">
    <text evidence="1 5">Belongs to the R-transferase family.</text>
</comment>
<dbReference type="Pfam" id="PF04377">
    <property type="entry name" value="ATE_C"/>
    <property type="match status" value="1"/>
</dbReference>
<dbReference type="InterPro" id="IPR017137">
    <property type="entry name" value="Arg-tRNA-P_Trfase_1_euk"/>
</dbReference>
<feature type="domain" description="N-end rule aminoacyl transferase C-terminal" evidence="8">
    <location>
        <begin position="369"/>
        <end position="526"/>
    </location>
</feature>
<dbReference type="InterPro" id="IPR016181">
    <property type="entry name" value="Acyl_CoA_acyltransferase"/>
</dbReference>
<organism evidence="9 10">
    <name type="scientific">Globodera rostochiensis</name>
    <name type="common">Golden nematode worm</name>
    <name type="synonym">Heterodera rostochiensis</name>
    <dbReference type="NCBI Taxonomy" id="31243"/>
    <lineage>
        <taxon>Eukaryota</taxon>
        <taxon>Metazoa</taxon>
        <taxon>Ecdysozoa</taxon>
        <taxon>Nematoda</taxon>
        <taxon>Chromadorea</taxon>
        <taxon>Rhabditida</taxon>
        <taxon>Tylenchina</taxon>
        <taxon>Tylenchomorpha</taxon>
        <taxon>Tylenchoidea</taxon>
        <taxon>Heteroderidae</taxon>
        <taxon>Heteroderinae</taxon>
        <taxon>Globodera</taxon>
    </lineage>
</organism>
<feature type="region of interest" description="Disordered" evidence="6">
    <location>
        <begin position="227"/>
        <end position="307"/>
    </location>
</feature>
<dbReference type="SUPFAM" id="SSF55729">
    <property type="entry name" value="Acyl-CoA N-acyltransferases (Nat)"/>
    <property type="match status" value="1"/>
</dbReference>
<dbReference type="InterPro" id="IPR030700">
    <property type="entry name" value="N-end_Aminoacyl_Trfase"/>
</dbReference>
<dbReference type="Pfam" id="PF04376">
    <property type="entry name" value="ATE_N"/>
    <property type="match status" value="1"/>
</dbReference>
<protein>
    <recommendedName>
        <fullName evidence="5">Arginyl-tRNA--protein transferase 1</fullName>
        <shortName evidence="5">Arginyltransferase 1</shortName>
        <shortName evidence="5">R-transferase 1</shortName>
        <ecNumber evidence="5">2.3.2.8</ecNumber>
    </recommendedName>
    <alternativeName>
        <fullName evidence="5">Arginine-tRNA--protein transferase 1</fullName>
    </alternativeName>
</protein>
<dbReference type="GO" id="GO:0005737">
    <property type="term" value="C:cytoplasm"/>
    <property type="evidence" value="ECO:0007669"/>
    <property type="project" value="TreeGrafter"/>
</dbReference>
<dbReference type="InterPro" id="IPR007471">
    <property type="entry name" value="N-end_Aminoacyl_Trfase_N"/>
</dbReference>
<evidence type="ECO:0000256" key="4">
    <source>
        <dbReference type="ARBA" id="ARBA00023315"/>
    </source>
</evidence>
<dbReference type="EC" id="2.3.2.8" evidence="5"/>
<evidence type="ECO:0000256" key="6">
    <source>
        <dbReference type="SAM" id="MobiDB-lite"/>
    </source>
</evidence>
<dbReference type="Proteomes" id="UP000887572">
    <property type="component" value="Unplaced"/>
</dbReference>
<comment type="function">
    <text evidence="5">Involved in the post-translational conjugation of arginine to the N-terminal aspartate or glutamate of a protein. This arginylation is required for degradation of the protein via the ubiquitin pathway.</text>
</comment>
<evidence type="ECO:0000256" key="5">
    <source>
        <dbReference type="PIRNR" id="PIRNR037207"/>
    </source>
</evidence>
<keyword evidence="2 5" id="KW-0808">Transferase</keyword>
<dbReference type="AlphaFoldDB" id="A0A914H3V5"/>
<feature type="compositionally biased region" description="Basic and acidic residues" evidence="6">
    <location>
        <begin position="273"/>
        <end position="295"/>
    </location>
</feature>
<comment type="catalytic activity">
    <reaction evidence="5">
        <text>an N-terminal L-alpha-aminoacyl-[protein] + L-arginyl-tRNA(Arg) = an N-terminal L-arginyl-L-aminoacyl-[protein] + tRNA(Arg) + H(+)</text>
        <dbReference type="Rhea" id="RHEA:10208"/>
        <dbReference type="Rhea" id="RHEA-COMP:9658"/>
        <dbReference type="Rhea" id="RHEA-COMP:9673"/>
        <dbReference type="Rhea" id="RHEA-COMP:10636"/>
        <dbReference type="Rhea" id="RHEA-COMP:10638"/>
        <dbReference type="ChEBI" id="CHEBI:15378"/>
        <dbReference type="ChEBI" id="CHEBI:78442"/>
        <dbReference type="ChEBI" id="CHEBI:78513"/>
        <dbReference type="ChEBI" id="CHEBI:78597"/>
        <dbReference type="ChEBI" id="CHEBI:83562"/>
        <dbReference type="EC" id="2.3.2.8"/>
    </reaction>
</comment>
<dbReference type="PIRSF" id="PIRSF037207">
    <property type="entry name" value="ATE1_euk"/>
    <property type="match status" value="1"/>
</dbReference>
<dbReference type="InterPro" id="IPR007472">
    <property type="entry name" value="N-end_Aminoacyl_Trfase_C"/>
</dbReference>
<feature type="region of interest" description="Disordered" evidence="6">
    <location>
        <begin position="407"/>
        <end position="429"/>
    </location>
</feature>
<name>A0A914H3V5_GLORO</name>
<evidence type="ECO:0000256" key="2">
    <source>
        <dbReference type="ARBA" id="ARBA00022679"/>
    </source>
</evidence>
<feature type="region of interest" description="Disordered" evidence="6">
    <location>
        <begin position="105"/>
        <end position="137"/>
    </location>
</feature>
<dbReference type="PANTHER" id="PTHR21367:SF1">
    <property type="entry name" value="ARGINYL-TRNA--PROTEIN TRANSFERASE 1"/>
    <property type="match status" value="1"/>
</dbReference>
<evidence type="ECO:0000313" key="9">
    <source>
        <dbReference type="Proteomes" id="UP000887572"/>
    </source>
</evidence>
<dbReference type="PANTHER" id="PTHR21367">
    <property type="entry name" value="ARGININE-TRNA-PROTEIN TRANSFERASE 1"/>
    <property type="match status" value="1"/>
</dbReference>
<feature type="compositionally biased region" description="Low complexity" evidence="6">
    <location>
        <begin position="261"/>
        <end position="272"/>
    </location>
</feature>
<evidence type="ECO:0000259" key="8">
    <source>
        <dbReference type="Pfam" id="PF04377"/>
    </source>
</evidence>
<feature type="compositionally biased region" description="Low complexity" evidence="6">
    <location>
        <begin position="61"/>
        <end position="75"/>
    </location>
</feature>
<evidence type="ECO:0000256" key="3">
    <source>
        <dbReference type="ARBA" id="ARBA00022786"/>
    </source>
</evidence>
<feature type="domain" description="N-end aminoacyl transferase N-terminal" evidence="7">
    <location>
        <begin position="168"/>
        <end position="220"/>
    </location>
</feature>
<feature type="compositionally biased region" description="Acidic residues" evidence="6">
    <location>
        <begin position="414"/>
        <end position="425"/>
    </location>
</feature>
<evidence type="ECO:0000256" key="1">
    <source>
        <dbReference type="ARBA" id="ARBA00009991"/>
    </source>
</evidence>
<dbReference type="WBParaSite" id="Gr19_v10_g13602.t2">
    <property type="protein sequence ID" value="Gr19_v10_g13602.t2"/>
    <property type="gene ID" value="Gr19_v10_g13602"/>
</dbReference>
<keyword evidence="3 5" id="KW-0833">Ubl conjugation pathway</keyword>
<accession>A0A914H3V5</accession>
<keyword evidence="4 5" id="KW-0012">Acyltransferase</keyword>
<sequence length="641" mass="72273">MARQQLNIRRRSHVSYVGISEHGQCGYCKFTKRAQAKATFDDVAPVAADSNSTRLVDDSDAGGSSSNSSTTASTTTTNAASAHMLSSSLAASSSTATTTICSAVPTPTRTSATEDEQQQQRGASGDGDGASTDENDAGDSAVFGLTAHFLSLDSFSQLLDMGWSLWAHRLTVQHYQCLADRGWRRSGGYLYKPLMDRTCCPQYTIRLDVHKFCLSRTQKRVLRTMRDFLRTGQRPSRRVSDETAPVRPLGGQQQRKRKRTSTTTETAQSAARHTNDDRTSKNSEANDKIVGMDRQPKKKELRRRRAEERLKARGVDLEEYKRQRAARETARRRTIQSFLDGYNRPDWAHTFELRLIGEPSDELEGDFEEEFELFRRYQTQIHREREQGVTPEAFRRFLAASPLMSAVGERDNNNDSEEEEADDEGLPPRRLPGLGSYHQQYRLDGRLIAVAVIDLLPNCLSAKYFFYEPEYAFLSLGTYSALREIAFTQRLARRQSDLHFYYMGFYLYDCPKMRYKGRFRPSELLCDHCFNWLPVSECDRIIEANGGRFSTFHASGEPARVLLNDAQLGQIRCLVGEPAQPITFGQLRHSLASSSARQQQQQDTGAAVSSSAMLLLEELTDKVRTFAYYAGPAALEMALFL</sequence>